<evidence type="ECO:0000313" key="1">
    <source>
        <dbReference type="EMBL" id="GBB90794.1"/>
    </source>
</evidence>
<dbReference type="PANTHER" id="PTHR43628">
    <property type="entry name" value="ACTIVATOR OF C KINASE PROTEIN 1-RELATED"/>
    <property type="match status" value="1"/>
</dbReference>
<reference evidence="1 2" key="1">
    <citation type="submission" date="2017-11" db="EMBL/GenBank/DDBJ databases">
        <title>The genome of Rhizophagus clarus HR1 reveals common genetic basis of auxotrophy among arbuscular mycorrhizal fungi.</title>
        <authorList>
            <person name="Kobayashi Y."/>
        </authorList>
    </citation>
    <scope>NUCLEOTIDE SEQUENCE [LARGE SCALE GENOMIC DNA]</scope>
    <source>
        <strain evidence="1 2">HR1</strain>
    </source>
</reference>
<proteinExistence type="predicted"/>
<dbReference type="InterPro" id="IPR011990">
    <property type="entry name" value="TPR-like_helical_dom_sf"/>
</dbReference>
<dbReference type="STRING" id="94130.A0A2Z6QZN7"/>
<organism evidence="1 2">
    <name type="scientific">Rhizophagus clarus</name>
    <dbReference type="NCBI Taxonomy" id="94130"/>
    <lineage>
        <taxon>Eukaryota</taxon>
        <taxon>Fungi</taxon>
        <taxon>Fungi incertae sedis</taxon>
        <taxon>Mucoromycota</taxon>
        <taxon>Glomeromycotina</taxon>
        <taxon>Glomeromycetes</taxon>
        <taxon>Glomerales</taxon>
        <taxon>Glomeraceae</taxon>
        <taxon>Rhizophagus</taxon>
    </lineage>
</organism>
<dbReference type="SMART" id="SM00671">
    <property type="entry name" value="SEL1"/>
    <property type="match status" value="10"/>
</dbReference>
<dbReference type="InterPro" id="IPR052945">
    <property type="entry name" value="Mitotic_Regulator"/>
</dbReference>
<evidence type="ECO:0008006" key="3">
    <source>
        <dbReference type="Google" id="ProtNLM"/>
    </source>
</evidence>
<dbReference type="Pfam" id="PF08238">
    <property type="entry name" value="Sel1"/>
    <property type="match status" value="10"/>
</dbReference>
<dbReference type="InterPro" id="IPR006597">
    <property type="entry name" value="Sel1-like"/>
</dbReference>
<dbReference type="PANTHER" id="PTHR43628:SF1">
    <property type="entry name" value="CHITIN SYNTHASE REGULATORY FACTOR 2-RELATED"/>
    <property type="match status" value="1"/>
</dbReference>
<dbReference type="AlphaFoldDB" id="A0A2Z6QZN7"/>
<sequence>MTLSQITNYNDDNHKNFLKEFLKEFYRQIIKIENYKNFDDILMNWMKDFYYNYNIYYNINNLNYNDILKLMERHKEHENWFSGLIGFFYEYGIIIVKRNNNENNDDNKINKIFIDKKKSLKLYLSSINKFINDENKDLISIYQLLNIIISKYLLSLYYYKDIIINKGDLNSRKGFNRSRNVISPYNQLESFNGLIINLCKDEINSMEKFFGSTNKRSNDYDNKEKELIKLNNLGYCYQYGIGKNKDEFKAFEFYLKSAVGGNLSAQNNLGYCYQNGIGITKNEKKAFEWYLKAANEGDLHAQYNLGNCYQNGIGIFKDDKVAFGWYLKSAKEDYSPAQFILGNYYENEKNLEKSIYWYNKAADNGNKFAQYKLGNYYLYGIGVERNETKAFKYYEKSAEKGYVNAQNNLGFLYIKNEGTEKDLEKAIYWFHKAAANEDEVAYDNLAICYELGIGVNKDENKAFVLYEKSAEKGYINSKFHLGYCYINGIGTKINNEKGFELYEEAEKGNNNKTDLPDKEIVDDLSNVKYWYQRLVEIDNKEALYELGEIYESGKGVNQNEIRAFDFYRQAAEKGCINGEYKLAHYFLQGIIVDIDIERALNLYKKAAEMGNVEAQKILELLSDQDEEIK</sequence>
<dbReference type="Gene3D" id="1.25.40.10">
    <property type="entry name" value="Tetratricopeptide repeat domain"/>
    <property type="match status" value="3"/>
</dbReference>
<name>A0A2Z6QZN7_9GLOM</name>
<accession>A0A2Z6QZN7</accession>
<dbReference type="Proteomes" id="UP000247702">
    <property type="component" value="Unassembled WGS sequence"/>
</dbReference>
<gene>
    <name evidence="1" type="ORF">RclHR1_01790001</name>
</gene>
<protein>
    <recommendedName>
        <fullName evidence="3">SEL1 protein</fullName>
    </recommendedName>
</protein>
<dbReference type="EMBL" id="BEXD01000879">
    <property type="protein sequence ID" value="GBB90794.1"/>
    <property type="molecule type" value="Genomic_DNA"/>
</dbReference>
<comment type="caution">
    <text evidence="1">The sequence shown here is derived from an EMBL/GenBank/DDBJ whole genome shotgun (WGS) entry which is preliminary data.</text>
</comment>
<keyword evidence="2" id="KW-1185">Reference proteome</keyword>
<evidence type="ECO:0000313" key="2">
    <source>
        <dbReference type="Proteomes" id="UP000247702"/>
    </source>
</evidence>
<dbReference type="SUPFAM" id="SSF81901">
    <property type="entry name" value="HCP-like"/>
    <property type="match status" value="3"/>
</dbReference>